<dbReference type="InterPro" id="IPR051099">
    <property type="entry name" value="AGR/TXD"/>
</dbReference>
<evidence type="ECO:0000313" key="6">
    <source>
        <dbReference type="Proteomes" id="UP000886845"/>
    </source>
</evidence>
<evidence type="ECO:0000256" key="2">
    <source>
        <dbReference type="SAM" id="Coils"/>
    </source>
</evidence>
<organism evidence="5 6">
    <name type="scientific">Candidatus Spyradenecus faecavium</name>
    <dbReference type="NCBI Taxonomy" id="2840947"/>
    <lineage>
        <taxon>Bacteria</taxon>
        <taxon>Pseudomonadati</taxon>
        <taxon>Lentisphaerota</taxon>
        <taxon>Lentisphaeria</taxon>
        <taxon>Lentisphaerales</taxon>
        <taxon>Lentisphaeraceae</taxon>
        <taxon>Lentisphaeraceae incertae sedis</taxon>
        <taxon>Candidatus Spyradenecus</taxon>
    </lineage>
</organism>
<reference evidence="5" key="1">
    <citation type="submission" date="2020-10" db="EMBL/GenBank/DDBJ databases">
        <authorList>
            <person name="Gilroy R."/>
        </authorList>
    </citation>
    <scope>NUCLEOTIDE SEQUENCE</scope>
    <source>
        <strain evidence="5">35461</strain>
    </source>
</reference>
<evidence type="ECO:0000259" key="4">
    <source>
        <dbReference type="PROSITE" id="PS51352"/>
    </source>
</evidence>
<dbReference type="EMBL" id="DVOR01000102">
    <property type="protein sequence ID" value="HIV09116.1"/>
    <property type="molecule type" value="Genomic_DNA"/>
</dbReference>
<dbReference type="SUPFAM" id="SSF52833">
    <property type="entry name" value="Thioredoxin-like"/>
    <property type="match status" value="1"/>
</dbReference>
<dbReference type="InterPro" id="IPR036249">
    <property type="entry name" value="Thioredoxin-like_sf"/>
</dbReference>
<dbReference type="PANTHER" id="PTHR15337:SF11">
    <property type="entry name" value="THIOREDOXIN DOMAIN-CONTAINING PROTEIN"/>
    <property type="match status" value="1"/>
</dbReference>
<feature type="chain" id="PRO_5039577621" evidence="3">
    <location>
        <begin position="25"/>
        <end position="228"/>
    </location>
</feature>
<feature type="domain" description="Thioredoxin" evidence="4">
    <location>
        <begin position="16"/>
        <end position="167"/>
    </location>
</feature>
<accession>A0A9D1T2L5</accession>
<evidence type="ECO:0000313" key="5">
    <source>
        <dbReference type="EMBL" id="HIV09116.1"/>
    </source>
</evidence>
<protein>
    <submittedName>
        <fullName evidence="5">Thioredoxin family protein</fullName>
    </submittedName>
</protein>
<dbReference type="InterPro" id="IPR012336">
    <property type="entry name" value="Thioredoxin-like_fold"/>
</dbReference>
<evidence type="ECO:0000256" key="1">
    <source>
        <dbReference type="ARBA" id="ARBA00022729"/>
    </source>
</evidence>
<comment type="caution">
    <text evidence="5">The sequence shown here is derived from an EMBL/GenBank/DDBJ whole genome shotgun (WGS) entry which is preliminary data.</text>
</comment>
<dbReference type="PROSITE" id="PS51352">
    <property type="entry name" value="THIOREDOXIN_2"/>
    <property type="match status" value="1"/>
</dbReference>
<proteinExistence type="predicted"/>
<feature type="coiled-coil region" evidence="2">
    <location>
        <begin position="174"/>
        <end position="201"/>
    </location>
</feature>
<dbReference type="InterPro" id="IPR013766">
    <property type="entry name" value="Thioredoxin_domain"/>
</dbReference>
<sequence length="228" mass="24481">MALRNLITAGIVTAAALVATAATAAEVAEKGAELGKWTSDAPAAQELSKTSGKPLFIQFTGSDWCGWCKLMDGKVFSSQEWADYAKGNLVLLYVDFPRGKQQSKELKEQNEKLSEQYGIGGFPTYIILDAQGKQLGQLGASQDATAQGFIDQVKDVLIAQDLETLLSAEDLAAYKAVEAELAGLEKKVEAWQAKLQKEAQAFQTTFDAANAKRDALMEKARAAAKAAK</sequence>
<keyword evidence="1 3" id="KW-0732">Signal</keyword>
<dbReference type="Gene3D" id="3.40.30.10">
    <property type="entry name" value="Glutaredoxin"/>
    <property type="match status" value="1"/>
</dbReference>
<feature type="signal peptide" evidence="3">
    <location>
        <begin position="1"/>
        <end position="24"/>
    </location>
</feature>
<dbReference type="AlphaFoldDB" id="A0A9D1T2L5"/>
<dbReference type="Pfam" id="PF13098">
    <property type="entry name" value="Thioredoxin_2"/>
    <property type="match status" value="1"/>
</dbReference>
<reference evidence="5" key="2">
    <citation type="journal article" date="2021" name="PeerJ">
        <title>Extensive microbial diversity within the chicken gut microbiome revealed by metagenomics and culture.</title>
        <authorList>
            <person name="Gilroy R."/>
            <person name="Ravi A."/>
            <person name="Getino M."/>
            <person name="Pursley I."/>
            <person name="Horton D.L."/>
            <person name="Alikhan N.F."/>
            <person name="Baker D."/>
            <person name="Gharbi K."/>
            <person name="Hall N."/>
            <person name="Watson M."/>
            <person name="Adriaenssens E.M."/>
            <person name="Foster-Nyarko E."/>
            <person name="Jarju S."/>
            <person name="Secka A."/>
            <person name="Antonio M."/>
            <person name="Oren A."/>
            <person name="Chaudhuri R.R."/>
            <person name="La Ragione R."/>
            <person name="Hildebrand F."/>
            <person name="Pallen M.J."/>
        </authorList>
    </citation>
    <scope>NUCLEOTIDE SEQUENCE</scope>
    <source>
        <strain evidence="5">35461</strain>
    </source>
</reference>
<gene>
    <name evidence="5" type="ORF">IAC79_03265</name>
</gene>
<keyword evidence="2" id="KW-0175">Coiled coil</keyword>
<dbReference type="Proteomes" id="UP000886845">
    <property type="component" value="Unassembled WGS sequence"/>
</dbReference>
<name>A0A9D1T2L5_9BACT</name>
<evidence type="ECO:0000256" key="3">
    <source>
        <dbReference type="SAM" id="SignalP"/>
    </source>
</evidence>
<dbReference type="PANTHER" id="PTHR15337">
    <property type="entry name" value="ANTERIOR GRADIENT PROTEIN-RELATED"/>
    <property type="match status" value="1"/>
</dbReference>